<protein>
    <submittedName>
        <fullName evidence="1">Uncharacterized protein</fullName>
    </submittedName>
</protein>
<dbReference type="AlphaFoldDB" id="A0A016T935"/>
<comment type="caution">
    <text evidence="1">The sequence shown here is derived from an EMBL/GenBank/DDBJ whole genome shotgun (WGS) entry which is preliminary data.</text>
</comment>
<dbReference type="Proteomes" id="UP000024635">
    <property type="component" value="Unassembled WGS sequence"/>
</dbReference>
<organism evidence="1 2">
    <name type="scientific">Ancylostoma ceylanicum</name>
    <dbReference type="NCBI Taxonomy" id="53326"/>
    <lineage>
        <taxon>Eukaryota</taxon>
        <taxon>Metazoa</taxon>
        <taxon>Ecdysozoa</taxon>
        <taxon>Nematoda</taxon>
        <taxon>Chromadorea</taxon>
        <taxon>Rhabditida</taxon>
        <taxon>Rhabditina</taxon>
        <taxon>Rhabditomorpha</taxon>
        <taxon>Strongyloidea</taxon>
        <taxon>Ancylostomatidae</taxon>
        <taxon>Ancylostomatinae</taxon>
        <taxon>Ancylostoma</taxon>
    </lineage>
</organism>
<dbReference type="EMBL" id="JARK01001460">
    <property type="protein sequence ID" value="EYB99161.1"/>
    <property type="molecule type" value="Genomic_DNA"/>
</dbReference>
<evidence type="ECO:0000313" key="2">
    <source>
        <dbReference type="Proteomes" id="UP000024635"/>
    </source>
</evidence>
<keyword evidence="2" id="KW-1185">Reference proteome</keyword>
<proteinExistence type="predicted"/>
<evidence type="ECO:0000313" key="1">
    <source>
        <dbReference type="EMBL" id="EYB99161.1"/>
    </source>
</evidence>
<sequence>MAAQRHFSKMGLPPKNTLRTDYARETAAGSYNQERSIPSIDPIMAMDAYFATRAITQPHDVVPSAIKECAEKHLENKIAVGSVSHQTITALPAISKTAHFVARNTISTTAPPSASPANKV</sequence>
<accession>A0A016T935</accession>
<gene>
    <name evidence="1" type="primary">Acey_s0124.g1195</name>
    <name evidence="1" type="ORF">Y032_0124g1195</name>
</gene>
<reference evidence="2" key="1">
    <citation type="journal article" date="2015" name="Nat. Genet.">
        <title>The genome and transcriptome of the zoonotic hookworm Ancylostoma ceylanicum identify infection-specific gene families.</title>
        <authorList>
            <person name="Schwarz E.M."/>
            <person name="Hu Y."/>
            <person name="Antoshechkin I."/>
            <person name="Miller M.M."/>
            <person name="Sternberg P.W."/>
            <person name="Aroian R.V."/>
        </authorList>
    </citation>
    <scope>NUCLEOTIDE SEQUENCE</scope>
    <source>
        <strain evidence="2">HY135</strain>
    </source>
</reference>
<name>A0A016T935_9BILA</name>